<gene>
    <name evidence="1" type="ORF">O181_114028</name>
</gene>
<evidence type="ECO:0000313" key="1">
    <source>
        <dbReference type="EMBL" id="MBW0574313.1"/>
    </source>
</evidence>
<dbReference type="EMBL" id="AVOT02093931">
    <property type="protein sequence ID" value="MBW0574313.1"/>
    <property type="molecule type" value="Genomic_DNA"/>
</dbReference>
<keyword evidence="2" id="KW-1185">Reference proteome</keyword>
<accession>A0A9Q3K3M5</accession>
<dbReference type="Proteomes" id="UP000765509">
    <property type="component" value="Unassembled WGS sequence"/>
</dbReference>
<sequence length="96" mass="10608">MPLFLYCLQVTKASHSKTSIKRYIASDNLPSTKEPLFSLADASNLTVSFREVGGYFSRLAAVEVIRLREEAGSILSSLVQLVQSYGNYVVGTSFRL</sequence>
<proteinExistence type="predicted"/>
<organism evidence="1 2">
    <name type="scientific">Austropuccinia psidii MF-1</name>
    <dbReference type="NCBI Taxonomy" id="1389203"/>
    <lineage>
        <taxon>Eukaryota</taxon>
        <taxon>Fungi</taxon>
        <taxon>Dikarya</taxon>
        <taxon>Basidiomycota</taxon>
        <taxon>Pucciniomycotina</taxon>
        <taxon>Pucciniomycetes</taxon>
        <taxon>Pucciniales</taxon>
        <taxon>Sphaerophragmiaceae</taxon>
        <taxon>Austropuccinia</taxon>
    </lineage>
</organism>
<dbReference type="AlphaFoldDB" id="A0A9Q3K3M5"/>
<evidence type="ECO:0000313" key="2">
    <source>
        <dbReference type="Proteomes" id="UP000765509"/>
    </source>
</evidence>
<comment type="caution">
    <text evidence="1">The sequence shown here is derived from an EMBL/GenBank/DDBJ whole genome shotgun (WGS) entry which is preliminary data.</text>
</comment>
<protein>
    <submittedName>
        <fullName evidence="1">Uncharacterized protein</fullName>
    </submittedName>
</protein>
<feature type="non-terminal residue" evidence="1">
    <location>
        <position position="1"/>
    </location>
</feature>
<reference evidence="1" key="1">
    <citation type="submission" date="2021-03" db="EMBL/GenBank/DDBJ databases">
        <title>Draft genome sequence of rust myrtle Austropuccinia psidii MF-1, a brazilian biotype.</title>
        <authorList>
            <person name="Quecine M.C."/>
            <person name="Pachon D.M.R."/>
            <person name="Bonatelli M.L."/>
            <person name="Correr F.H."/>
            <person name="Franceschini L.M."/>
            <person name="Leite T.F."/>
            <person name="Margarido G.R.A."/>
            <person name="Almeida C.A."/>
            <person name="Ferrarezi J.A."/>
            <person name="Labate C.A."/>
        </authorList>
    </citation>
    <scope>NUCLEOTIDE SEQUENCE</scope>
    <source>
        <strain evidence="1">MF-1</strain>
    </source>
</reference>
<name>A0A9Q3K3M5_9BASI</name>